<evidence type="ECO:0008006" key="4">
    <source>
        <dbReference type="Google" id="ProtNLM"/>
    </source>
</evidence>
<proteinExistence type="predicted"/>
<sequence>MIKIFWFIAAVFACTAVAAPPVLHPELEIFRPFLDSHWEGDLTEPGKEKKLIDRSIWSRALNGQAIKTVHSINDGEYGGETMIFWDQQQKKIAYYYFTTAGFYTHGTMTYNPDTKSIEALEKVENNAQGITQVRSHSVLDPTGMLQISSEYLQNGEWVKGHSATYKRVPKTEVVFH</sequence>
<evidence type="ECO:0000313" key="2">
    <source>
        <dbReference type="EMBL" id="TXK79768.1"/>
    </source>
</evidence>
<organism evidence="2 3">
    <name type="scientific">Rheinheimera tangshanensis</name>
    <dbReference type="NCBI Taxonomy" id="400153"/>
    <lineage>
        <taxon>Bacteria</taxon>
        <taxon>Pseudomonadati</taxon>
        <taxon>Pseudomonadota</taxon>
        <taxon>Gammaproteobacteria</taxon>
        <taxon>Chromatiales</taxon>
        <taxon>Chromatiaceae</taxon>
        <taxon>Rheinheimera</taxon>
    </lineage>
</organism>
<dbReference type="Proteomes" id="UP000321814">
    <property type="component" value="Unassembled WGS sequence"/>
</dbReference>
<name>A0A5C8LVV0_9GAMM</name>
<keyword evidence="3" id="KW-1185">Reference proteome</keyword>
<evidence type="ECO:0000256" key="1">
    <source>
        <dbReference type="SAM" id="SignalP"/>
    </source>
</evidence>
<protein>
    <recommendedName>
        <fullName evidence="4">DUF1579 domain-containing protein</fullName>
    </recommendedName>
</protein>
<comment type="caution">
    <text evidence="2">The sequence shown here is derived from an EMBL/GenBank/DDBJ whole genome shotgun (WGS) entry which is preliminary data.</text>
</comment>
<evidence type="ECO:0000313" key="3">
    <source>
        <dbReference type="Proteomes" id="UP000321814"/>
    </source>
</evidence>
<accession>A0A5C8LVV0</accession>
<dbReference type="AlphaFoldDB" id="A0A5C8LVV0"/>
<feature type="chain" id="PRO_5022965212" description="DUF1579 domain-containing protein" evidence="1">
    <location>
        <begin position="19"/>
        <end position="176"/>
    </location>
</feature>
<gene>
    <name evidence="2" type="ORF">FU839_13835</name>
</gene>
<dbReference type="RefSeq" id="WP_147904841.1">
    <property type="nucleotide sequence ID" value="NZ_BAAAGC010000014.1"/>
</dbReference>
<feature type="signal peptide" evidence="1">
    <location>
        <begin position="1"/>
        <end position="18"/>
    </location>
</feature>
<keyword evidence="1" id="KW-0732">Signal</keyword>
<dbReference type="OrthoDB" id="7351136at2"/>
<dbReference type="EMBL" id="VRLR01000009">
    <property type="protein sequence ID" value="TXK79768.1"/>
    <property type="molecule type" value="Genomic_DNA"/>
</dbReference>
<reference evidence="2 3" key="1">
    <citation type="submission" date="2019-08" db="EMBL/GenBank/DDBJ databases">
        <title>Draft genome analysis of Rheinheimera tangshanensis isolated from the roots of fresh rice plants (Oryza sativa).</title>
        <authorList>
            <person name="Yu Q."/>
            <person name="Qi Y."/>
            <person name="Zhang H."/>
            <person name="Pu J."/>
        </authorList>
    </citation>
    <scope>NUCLEOTIDE SEQUENCE [LARGE SCALE GENOMIC DNA]</scope>
    <source>
        <strain evidence="2 3">JA3-B52</strain>
    </source>
</reference>